<dbReference type="InterPro" id="IPR001841">
    <property type="entry name" value="Znf_RING"/>
</dbReference>
<dbReference type="PANTHER" id="PTHR12835:SF5">
    <property type="entry name" value="BIOTIN--PROTEIN LIGASE"/>
    <property type="match status" value="1"/>
</dbReference>
<keyword evidence="6" id="KW-0862">Zinc</keyword>
<dbReference type="PROSITE" id="PS50089">
    <property type="entry name" value="ZF_RING_2"/>
    <property type="match status" value="1"/>
</dbReference>
<name>A0A9W4TRY5_9ASCO</name>
<dbReference type="InterPro" id="IPR004408">
    <property type="entry name" value="Biotin_CoA_COase_ligase"/>
</dbReference>
<dbReference type="GO" id="GO:0005680">
    <property type="term" value="C:anaphase-promoting complex"/>
    <property type="evidence" value="ECO:0007669"/>
    <property type="project" value="InterPro"/>
</dbReference>
<evidence type="ECO:0000259" key="8">
    <source>
        <dbReference type="PROSITE" id="PS51733"/>
    </source>
</evidence>
<dbReference type="AlphaFoldDB" id="A0A9W4TRY5"/>
<evidence type="ECO:0000256" key="6">
    <source>
        <dbReference type="PROSITE-ProRule" id="PRU00175"/>
    </source>
</evidence>
<feature type="domain" description="RING-type" evidence="7">
    <location>
        <begin position="596"/>
        <end position="640"/>
    </location>
</feature>
<dbReference type="GO" id="GO:0008270">
    <property type="term" value="F:zinc ion binding"/>
    <property type="evidence" value="ECO:0007669"/>
    <property type="project" value="UniProtKB-KW"/>
</dbReference>
<dbReference type="InterPro" id="IPR045864">
    <property type="entry name" value="aa-tRNA-synth_II/BPL/LPL"/>
</dbReference>
<dbReference type="Gene3D" id="3.30.930.10">
    <property type="entry name" value="Bira Bifunctional Protein, Domain 2"/>
    <property type="match status" value="1"/>
</dbReference>
<evidence type="ECO:0000259" key="7">
    <source>
        <dbReference type="PROSITE" id="PS50089"/>
    </source>
</evidence>
<comment type="similarity">
    <text evidence="1">Belongs to the biotin--protein ligase family.</text>
</comment>
<protein>
    <recommendedName>
        <fullName evidence="2">Anaphase-promoting complex subunit 11</fullName>
    </recommendedName>
</protein>
<dbReference type="Proteomes" id="UP001152885">
    <property type="component" value="Unassembled WGS sequence"/>
</dbReference>
<evidence type="ECO:0000256" key="1">
    <source>
        <dbReference type="ARBA" id="ARBA00009934"/>
    </source>
</evidence>
<dbReference type="InterPro" id="IPR029062">
    <property type="entry name" value="Class_I_gatase-like"/>
</dbReference>
<dbReference type="InterPro" id="IPR019197">
    <property type="entry name" value="Biotin-prot_ligase_N"/>
</dbReference>
<keyword evidence="4" id="KW-0132">Cell division</keyword>
<evidence type="ECO:0000256" key="5">
    <source>
        <dbReference type="ARBA" id="ARBA00022776"/>
    </source>
</evidence>
<keyword evidence="5" id="KW-0131">Cell cycle</keyword>
<dbReference type="SUPFAM" id="SSF55681">
    <property type="entry name" value="Class II aaRS and biotin synthetases"/>
    <property type="match status" value="1"/>
</dbReference>
<keyword evidence="5" id="KW-0498">Mitosis</keyword>
<dbReference type="SUPFAM" id="SSF52317">
    <property type="entry name" value="Class I glutamine amidotransferase-like"/>
    <property type="match status" value="1"/>
</dbReference>
<dbReference type="GO" id="GO:0004077">
    <property type="term" value="F:biotin--[biotin carboxyl-carrier protein] ligase activity"/>
    <property type="evidence" value="ECO:0007669"/>
    <property type="project" value="InterPro"/>
</dbReference>
<dbReference type="EMBL" id="CANTUO010000001">
    <property type="protein sequence ID" value="CAI5756298.1"/>
    <property type="molecule type" value="Genomic_DNA"/>
</dbReference>
<dbReference type="Gene3D" id="3.40.50.880">
    <property type="match status" value="1"/>
</dbReference>
<dbReference type="CDD" id="cd16456">
    <property type="entry name" value="RING-H2_APC11"/>
    <property type="match status" value="1"/>
</dbReference>
<keyword evidence="6" id="KW-0863">Zinc-finger</keyword>
<dbReference type="Pfam" id="PF09825">
    <property type="entry name" value="BPL_N"/>
    <property type="match status" value="1"/>
</dbReference>
<comment type="caution">
    <text evidence="9">The sequence shown here is derived from an EMBL/GenBank/DDBJ whole genome shotgun (WGS) entry which is preliminary data.</text>
</comment>
<dbReference type="GO" id="GO:0097602">
    <property type="term" value="F:cullin family protein binding"/>
    <property type="evidence" value="ECO:0007669"/>
    <property type="project" value="InterPro"/>
</dbReference>
<feature type="domain" description="BPL/LPL catalytic" evidence="8">
    <location>
        <begin position="293"/>
        <end position="519"/>
    </location>
</feature>
<dbReference type="GO" id="GO:0051301">
    <property type="term" value="P:cell division"/>
    <property type="evidence" value="ECO:0007669"/>
    <property type="project" value="UniProtKB-KW"/>
</dbReference>
<dbReference type="PANTHER" id="PTHR12835">
    <property type="entry name" value="BIOTIN PROTEIN LIGASE"/>
    <property type="match status" value="1"/>
</dbReference>
<reference evidence="9" key="1">
    <citation type="submission" date="2022-12" db="EMBL/GenBank/DDBJ databases">
        <authorList>
            <person name="Brejova B."/>
        </authorList>
    </citation>
    <scope>NUCLEOTIDE SEQUENCE</scope>
</reference>
<evidence type="ECO:0000256" key="4">
    <source>
        <dbReference type="ARBA" id="ARBA00022618"/>
    </source>
</evidence>
<dbReference type="SMART" id="SM00184">
    <property type="entry name" value="RING"/>
    <property type="match status" value="1"/>
</dbReference>
<dbReference type="OrthoDB" id="10250105at2759"/>
<evidence type="ECO:0000256" key="2">
    <source>
        <dbReference type="ARBA" id="ARBA00013928"/>
    </source>
</evidence>
<dbReference type="InterPro" id="IPR024991">
    <property type="entry name" value="RING-H2_APC11"/>
</dbReference>
<organism evidence="9 10">
    <name type="scientific">Candida verbasci</name>
    <dbReference type="NCBI Taxonomy" id="1227364"/>
    <lineage>
        <taxon>Eukaryota</taxon>
        <taxon>Fungi</taxon>
        <taxon>Dikarya</taxon>
        <taxon>Ascomycota</taxon>
        <taxon>Saccharomycotina</taxon>
        <taxon>Pichiomycetes</taxon>
        <taxon>Debaryomycetaceae</taxon>
        <taxon>Candida/Lodderomyces clade</taxon>
        <taxon>Candida</taxon>
    </lineage>
</organism>
<dbReference type="Pfam" id="PF12861">
    <property type="entry name" value="zf-ANAPC11"/>
    <property type="match status" value="1"/>
</dbReference>
<evidence type="ECO:0000313" key="10">
    <source>
        <dbReference type="Proteomes" id="UP001152885"/>
    </source>
</evidence>
<evidence type="ECO:0000256" key="3">
    <source>
        <dbReference type="ARBA" id="ARBA00022598"/>
    </source>
</evidence>
<dbReference type="GO" id="GO:0031145">
    <property type="term" value="P:anaphase-promoting complex-dependent catabolic process"/>
    <property type="evidence" value="ECO:0007669"/>
    <property type="project" value="InterPro"/>
</dbReference>
<accession>A0A9W4TRY5</accession>
<dbReference type="SUPFAM" id="SSF57850">
    <property type="entry name" value="RING/U-box"/>
    <property type="match status" value="1"/>
</dbReference>
<dbReference type="InterPro" id="IPR013083">
    <property type="entry name" value="Znf_RING/FYVE/PHD"/>
</dbReference>
<dbReference type="Pfam" id="PF03099">
    <property type="entry name" value="BPL_LplA_LipB"/>
    <property type="match status" value="1"/>
</dbReference>
<dbReference type="GO" id="GO:0005737">
    <property type="term" value="C:cytoplasm"/>
    <property type="evidence" value="ECO:0007669"/>
    <property type="project" value="TreeGrafter"/>
</dbReference>
<proteinExistence type="inferred from homology"/>
<keyword evidence="6" id="KW-0479">Metal-binding</keyword>
<dbReference type="PROSITE" id="PS51733">
    <property type="entry name" value="BPL_LPL_CATALYTIC"/>
    <property type="match status" value="1"/>
</dbReference>
<dbReference type="GO" id="GO:0061630">
    <property type="term" value="F:ubiquitin protein ligase activity"/>
    <property type="evidence" value="ECO:0007669"/>
    <property type="project" value="InterPro"/>
</dbReference>
<dbReference type="Gene3D" id="3.30.40.10">
    <property type="entry name" value="Zinc/RING finger domain, C3HC4 (zinc finger)"/>
    <property type="match status" value="1"/>
</dbReference>
<dbReference type="InterPro" id="IPR004143">
    <property type="entry name" value="BPL_LPL_catalytic"/>
</dbReference>
<dbReference type="CDD" id="cd03144">
    <property type="entry name" value="GATase1_ScBLP_like"/>
    <property type="match status" value="1"/>
</dbReference>
<dbReference type="CDD" id="cd16442">
    <property type="entry name" value="BPL"/>
    <property type="match status" value="1"/>
</dbReference>
<keyword evidence="3" id="KW-0436">Ligase</keyword>
<sequence>MNVLIYSGPGTTAESVKHCLDTLRLHLSSYYAVIPISELVLLNEPWMRKTSMLVIPGGADLPYCRILNGEGNKKISKFVSNGGKFLGFCAGGYYASSRCEFEVGTSMEVSGSRELQFFPGISKGCAFKGFEYESQKGARICKLTTNTGQHVYNYYNGGGIFANASEHDVEILATYDEITDIEDEDRAAIIYRKYGKGDVILSGTHPEYPIKDDYERRIFMRELLRKLGLKVEESVEKGIPNITPMYIMSNQPLNFNFDNTINEHDTLVFNSQEHGQQILFPSYYPKIVSFNIEKYFNNLKSSTIGQVFGYSEVITSTNTILEKNPTFLKELPHGFTLTASTQIAGKGRGGNVWINPKGVLATSILFKITDSSKIVTLQYLCGLALIEAILNYGAEPGNGIGYEQLPIKLKWPNDIYILKPEYFNSFDEVVDFVNGEDEKWVKISGQLINSQYLNNTFYLIWGAGLNVSNEAPTTSLNLVLKKLNQLRLKNGLDELPSYEIEILLARIVNTVDKFFSVFIKSGLDPFLPLYYKRWFHSNQKVFVDGKKCIIKGITSDYGLLIAESDDKTLYLQPDGNSFDIFKELCGICRVSFDSTCPNCKYPGDDCSIVLGLNCTHNFHLHCILKWLEQDTSKGLCPMCRQIFTFKQVTSNTKEIQDLRNLIDGHKIIRERQQDDDEFD</sequence>
<keyword evidence="10" id="KW-1185">Reference proteome</keyword>
<evidence type="ECO:0000313" key="9">
    <source>
        <dbReference type="EMBL" id="CAI5756298.1"/>
    </source>
</evidence>
<gene>
    <name evidence="9" type="ORF">CANVERA_P0814</name>
</gene>